<sequence>MDLWIALPYCIMCVLCLIDTLAFECLLPETKGKHLTEHMPGREERLLQGRKYRRAQQRAEGLVAPLNKDLPV</sequence>
<feature type="transmembrane region" description="Helical" evidence="1">
    <location>
        <begin position="6"/>
        <end position="27"/>
    </location>
</feature>
<evidence type="ECO:0000313" key="3">
    <source>
        <dbReference type="Proteomes" id="UP001331761"/>
    </source>
</evidence>
<accession>A0AAN8FIV4</accession>
<gene>
    <name evidence="2" type="ORF">GCK32_008392</name>
</gene>
<name>A0AAN8FIV4_TRICO</name>
<dbReference type="Proteomes" id="UP001331761">
    <property type="component" value="Unassembled WGS sequence"/>
</dbReference>
<evidence type="ECO:0000256" key="1">
    <source>
        <dbReference type="SAM" id="Phobius"/>
    </source>
</evidence>
<keyword evidence="1" id="KW-1133">Transmembrane helix</keyword>
<comment type="caution">
    <text evidence="2">The sequence shown here is derived from an EMBL/GenBank/DDBJ whole genome shotgun (WGS) entry which is preliminary data.</text>
</comment>
<keyword evidence="1" id="KW-0472">Membrane</keyword>
<keyword evidence="3" id="KW-1185">Reference proteome</keyword>
<dbReference type="AlphaFoldDB" id="A0AAN8FIV4"/>
<organism evidence="2 3">
    <name type="scientific">Trichostrongylus colubriformis</name>
    <name type="common">Black scour worm</name>
    <dbReference type="NCBI Taxonomy" id="6319"/>
    <lineage>
        <taxon>Eukaryota</taxon>
        <taxon>Metazoa</taxon>
        <taxon>Ecdysozoa</taxon>
        <taxon>Nematoda</taxon>
        <taxon>Chromadorea</taxon>
        <taxon>Rhabditida</taxon>
        <taxon>Rhabditina</taxon>
        <taxon>Rhabditomorpha</taxon>
        <taxon>Strongyloidea</taxon>
        <taxon>Trichostrongylidae</taxon>
        <taxon>Trichostrongylus</taxon>
    </lineage>
</organism>
<protein>
    <submittedName>
        <fullName evidence="2">Uncharacterized protein</fullName>
    </submittedName>
</protein>
<evidence type="ECO:0000313" key="2">
    <source>
        <dbReference type="EMBL" id="KAK5979380.1"/>
    </source>
</evidence>
<keyword evidence="1" id="KW-0812">Transmembrane</keyword>
<dbReference type="EMBL" id="WIXE01008393">
    <property type="protein sequence ID" value="KAK5979380.1"/>
    <property type="molecule type" value="Genomic_DNA"/>
</dbReference>
<proteinExistence type="predicted"/>
<reference evidence="2 3" key="1">
    <citation type="submission" date="2019-10" db="EMBL/GenBank/DDBJ databases">
        <title>Assembly and Annotation for the nematode Trichostrongylus colubriformis.</title>
        <authorList>
            <person name="Martin J."/>
        </authorList>
    </citation>
    <scope>NUCLEOTIDE SEQUENCE [LARGE SCALE GENOMIC DNA]</scope>
    <source>
        <strain evidence="2">G859</strain>
        <tissue evidence="2">Whole worm</tissue>
    </source>
</reference>